<sequence>MARKDELGRAGEDAAEAYFRARGFKILDRNWRCRAGEIDLVVADAVTVAIVEVKTRRSAAFGHPFEAIDARKLHRLHQLAREWRAARRDVVGGRPVRVDGLAITGDPTAPLQIEHLRDLA</sequence>
<proteinExistence type="inferred from homology"/>
<dbReference type="Gene3D" id="3.40.1350.10">
    <property type="match status" value="1"/>
</dbReference>
<evidence type="ECO:0000256" key="1">
    <source>
        <dbReference type="ARBA" id="ARBA00006738"/>
    </source>
</evidence>
<evidence type="ECO:0000313" key="4">
    <source>
        <dbReference type="Proteomes" id="UP001351900"/>
    </source>
</evidence>
<evidence type="ECO:0000313" key="3">
    <source>
        <dbReference type="EMBL" id="MEF2255206.1"/>
    </source>
</evidence>
<dbReference type="RefSeq" id="WP_331791536.1">
    <property type="nucleotide sequence ID" value="NZ_BAAAUO010000012.1"/>
</dbReference>
<evidence type="ECO:0000256" key="2">
    <source>
        <dbReference type="HAMAP-Rule" id="MF_00048"/>
    </source>
</evidence>
<accession>A0ABU7V866</accession>
<reference evidence="3 4" key="1">
    <citation type="submission" date="2024-01" db="EMBL/GenBank/DDBJ databases">
        <title>the genome sequence of strain Microbacterium schleiferi NBRC 15075.</title>
        <authorList>
            <person name="Ding Y."/>
            <person name="Zhang G."/>
        </authorList>
    </citation>
    <scope>NUCLEOTIDE SEQUENCE [LARGE SCALE GENOMIC DNA]</scope>
    <source>
        <strain evidence="3 4">NBRC 15075</strain>
    </source>
</reference>
<dbReference type="NCBIfam" id="NF009150">
    <property type="entry name" value="PRK12497.1-3"/>
    <property type="match status" value="1"/>
</dbReference>
<dbReference type="InterPro" id="IPR003509">
    <property type="entry name" value="UPF0102_YraN-like"/>
</dbReference>
<dbReference type="NCBIfam" id="NF009154">
    <property type="entry name" value="PRK12497.3-3"/>
    <property type="match status" value="1"/>
</dbReference>
<dbReference type="CDD" id="cd20736">
    <property type="entry name" value="PoNe_Nuclease"/>
    <property type="match status" value="1"/>
</dbReference>
<protein>
    <recommendedName>
        <fullName evidence="2">UPF0102 protein V2V91_08670</fullName>
    </recommendedName>
</protein>
<gene>
    <name evidence="3" type="ORF">V2V91_08670</name>
</gene>
<dbReference type="EMBL" id="JAZHOV010000004">
    <property type="protein sequence ID" value="MEF2255206.1"/>
    <property type="molecule type" value="Genomic_DNA"/>
</dbReference>
<dbReference type="Pfam" id="PF02021">
    <property type="entry name" value="UPF0102"/>
    <property type="match status" value="1"/>
</dbReference>
<comment type="similarity">
    <text evidence="1 2">Belongs to the UPF0102 family.</text>
</comment>
<dbReference type="SUPFAM" id="SSF52980">
    <property type="entry name" value="Restriction endonuclease-like"/>
    <property type="match status" value="1"/>
</dbReference>
<keyword evidence="4" id="KW-1185">Reference proteome</keyword>
<dbReference type="PANTHER" id="PTHR34039:SF1">
    <property type="entry name" value="UPF0102 PROTEIN YRAN"/>
    <property type="match status" value="1"/>
</dbReference>
<comment type="caution">
    <text evidence="3">The sequence shown here is derived from an EMBL/GenBank/DDBJ whole genome shotgun (WGS) entry which is preliminary data.</text>
</comment>
<dbReference type="Proteomes" id="UP001351900">
    <property type="component" value="Unassembled WGS sequence"/>
</dbReference>
<dbReference type="InterPro" id="IPR011856">
    <property type="entry name" value="tRNA_endonuc-like_dom_sf"/>
</dbReference>
<dbReference type="InterPro" id="IPR011335">
    <property type="entry name" value="Restrct_endonuc-II-like"/>
</dbReference>
<organism evidence="3 4">
    <name type="scientific">Microbacterium schleiferi</name>
    <dbReference type="NCBI Taxonomy" id="69362"/>
    <lineage>
        <taxon>Bacteria</taxon>
        <taxon>Bacillati</taxon>
        <taxon>Actinomycetota</taxon>
        <taxon>Actinomycetes</taxon>
        <taxon>Micrococcales</taxon>
        <taxon>Microbacteriaceae</taxon>
        <taxon>Microbacterium</taxon>
    </lineage>
</organism>
<dbReference type="HAMAP" id="MF_00048">
    <property type="entry name" value="UPF0102"/>
    <property type="match status" value="1"/>
</dbReference>
<name>A0ABU7V866_9MICO</name>
<dbReference type="NCBIfam" id="TIGR00252">
    <property type="entry name" value="YraN family protein"/>
    <property type="match status" value="1"/>
</dbReference>
<dbReference type="PANTHER" id="PTHR34039">
    <property type="entry name" value="UPF0102 PROTEIN YRAN"/>
    <property type="match status" value="1"/>
</dbReference>